<gene>
    <name evidence="2" type="ORF">Z517_09648</name>
</gene>
<organism evidence="2 3">
    <name type="scientific">Fonsecaea pedrosoi CBS 271.37</name>
    <dbReference type="NCBI Taxonomy" id="1442368"/>
    <lineage>
        <taxon>Eukaryota</taxon>
        <taxon>Fungi</taxon>
        <taxon>Dikarya</taxon>
        <taxon>Ascomycota</taxon>
        <taxon>Pezizomycotina</taxon>
        <taxon>Eurotiomycetes</taxon>
        <taxon>Chaetothyriomycetidae</taxon>
        <taxon>Chaetothyriales</taxon>
        <taxon>Herpotrichiellaceae</taxon>
        <taxon>Fonsecaea</taxon>
    </lineage>
</organism>
<dbReference type="Proteomes" id="UP000053029">
    <property type="component" value="Unassembled WGS sequence"/>
</dbReference>
<dbReference type="AlphaFoldDB" id="A0A0D2ESI1"/>
<feature type="region of interest" description="Disordered" evidence="1">
    <location>
        <begin position="1"/>
        <end position="39"/>
    </location>
</feature>
<dbReference type="RefSeq" id="XP_013281010.1">
    <property type="nucleotide sequence ID" value="XM_013425556.1"/>
</dbReference>
<keyword evidence="3" id="KW-1185">Reference proteome</keyword>
<protein>
    <submittedName>
        <fullName evidence="2">Uncharacterized protein</fullName>
    </submittedName>
</protein>
<feature type="compositionally biased region" description="Polar residues" evidence="1">
    <location>
        <begin position="1"/>
        <end position="18"/>
    </location>
</feature>
<dbReference type="GeneID" id="25309138"/>
<evidence type="ECO:0000256" key="1">
    <source>
        <dbReference type="SAM" id="MobiDB-lite"/>
    </source>
</evidence>
<proteinExistence type="predicted"/>
<evidence type="ECO:0000313" key="3">
    <source>
        <dbReference type="Proteomes" id="UP000053029"/>
    </source>
</evidence>
<dbReference type="EMBL" id="KN846974">
    <property type="protein sequence ID" value="KIW77202.1"/>
    <property type="molecule type" value="Genomic_DNA"/>
</dbReference>
<evidence type="ECO:0000313" key="2">
    <source>
        <dbReference type="EMBL" id="KIW77202.1"/>
    </source>
</evidence>
<reference evidence="2 3" key="1">
    <citation type="submission" date="2015-01" db="EMBL/GenBank/DDBJ databases">
        <title>The Genome Sequence of Fonsecaea pedrosoi CBS 271.37.</title>
        <authorList>
            <consortium name="The Broad Institute Genomics Platform"/>
            <person name="Cuomo C."/>
            <person name="de Hoog S."/>
            <person name="Gorbushina A."/>
            <person name="Stielow B."/>
            <person name="Teixiera M."/>
            <person name="Abouelleil A."/>
            <person name="Chapman S.B."/>
            <person name="Priest M."/>
            <person name="Young S.K."/>
            <person name="Wortman J."/>
            <person name="Nusbaum C."/>
            <person name="Birren B."/>
        </authorList>
    </citation>
    <scope>NUCLEOTIDE SEQUENCE [LARGE SCALE GENOMIC DNA]</scope>
    <source>
        <strain evidence="2 3">CBS 271.37</strain>
    </source>
</reference>
<dbReference type="VEuPathDB" id="FungiDB:Z517_09648"/>
<dbReference type="HOGENOM" id="CLU_2483400_0_0_1"/>
<name>A0A0D2ESI1_9EURO</name>
<sequence>MSGEYSRQNTSSQISRQHNPPPENNAQARIDDDSGILPSNQCRETSVAEAENLDWLSGGSILENWTLLELGNSSPYDMSMFSGVGEI</sequence>
<accession>A0A0D2ESI1</accession>